<keyword evidence="12" id="KW-0594">Phospholipid biosynthesis</keyword>
<sequence>MVQRPPRTGGGALGRRRRAIRPPRLGGLTINKLLPNMLTVLALSAGMTGIRFATEQRWEHAVVAIVVAAVLDALDGRIARLLNAQSKFGAELDSLSDVVSFGVAPAMILYMWGLNEARSFGWIACLLFGACAALRLARFNTALGSAAQKPVWAYNYFTGVPAPAGAGLALLPIVASFEMGRTVVGHPAFVVVWTVGMAALMISAIPTFSLKGLRIHPRYVVFIFLGLVLLAAGVVSAPWTTLLILGVGYLATLPFSVRQYQRLMTQAESLVGAEPEGPEGVMTEGAMMEGTMTDGAVAPESVVDPVVNATAGQPPVPPTDGTPPQP</sequence>
<dbReference type="InterPro" id="IPR050324">
    <property type="entry name" value="CDP-alcohol_PTase-I"/>
</dbReference>
<organism evidence="19 20">
    <name type="scientific">Nitrospirillum viridazoti CBAmc</name>
    <dbReference type="NCBI Taxonomy" id="1441467"/>
    <lineage>
        <taxon>Bacteria</taxon>
        <taxon>Pseudomonadati</taxon>
        <taxon>Pseudomonadota</taxon>
        <taxon>Alphaproteobacteria</taxon>
        <taxon>Rhodospirillales</taxon>
        <taxon>Azospirillaceae</taxon>
        <taxon>Nitrospirillum</taxon>
        <taxon>Nitrospirillum viridazoti</taxon>
    </lineage>
</organism>
<evidence type="ECO:0000256" key="6">
    <source>
        <dbReference type="ARBA" id="ARBA00022516"/>
    </source>
</evidence>
<evidence type="ECO:0000313" key="20">
    <source>
        <dbReference type="Proteomes" id="UP000197153"/>
    </source>
</evidence>
<reference evidence="19 20" key="1">
    <citation type="submission" date="2017-06" db="EMBL/GenBank/DDBJ databases">
        <title>Complete genome sequence of Nitrospirillum amazonense strain CBAmC, an endophytic nitrogen-fixing and plant growth-promoting bacterium, isolated from sugarcane.</title>
        <authorList>
            <person name="Schwab S."/>
            <person name="dos Santos Teixeira K.R."/>
            <person name="Simoes Araujo J.L."/>
            <person name="Soares Vidal M."/>
            <person name="Borges de Freitas H.R."/>
            <person name="Rivello Crivelaro A.L."/>
            <person name="Bueno de Camargo Nunes A."/>
            <person name="dos Santos C.M."/>
            <person name="Palmeira da Silva Rosa D."/>
            <person name="da Silva Padilha D."/>
            <person name="da Silva E."/>
            <person name="Araujo Terra L."/>
            <person name="Soares Mendes V."/>
            <person name="Farinelli L."/>
            <person name="Magalhaes Cruz L."/>
            <person name="Baldani J.I."/>
        </authorList>
    </citation>
    <scope>NUCLEOTIDE SEQUENCE [LARGE SCALE GENOMIC DNA]</scope>
    <source>
        <strain evidence="19 20">CBAmC</strain>
    </source>
</reference>
<dbReference type="Proteomes" id="UP000197153">
    <property type="component" value="Chromosome 1"/>
</dbReference>
<dbReference type="Pfam" id="PF01066">
    <property type="entry name" value="CDP-OH_P_transf"/>
    <property type="match status" value="1"/>
</dbReference>
<dbReference type="AlphaFoldDB" id="A0A248JQR4"/>
<keyword evidence="13" id="KW-1208">Phospholipid metabolism</keyword>
<evidence type="ECO:0000256" key="15">
    <source>
        <dbReference type="RuleBase" id="RU003750"/>
    </source>
</evidence>
<keyword evidence="20" id="KW-1185">Reference proteome</keyword>
<dbReference type="InterPro" id="IPR000462">
    <property type="entry name" value="CDP-OH_P_trans"/>
</dbReference>
<evidence type="ECO:0000256" key="13">
    <source>
        <dbReference type="ARBA" id="ARBA00023264"/>
    </source>
</evidence>
<evidence type="ECO:0000256" key="4">
    <source>
        <dbReference type="ARBA" id="ARBA00013174"/>
    </source>
</evidence>
<dbReference type="InterPro" id="IPR012616">
    <property type="entry name" value="CDP-OH_P_trans_C"/>
</dbReference>
<evidence type="ECO:0000259" key="18">
    <source>
        <dbReference type="Pfam" id="PF08009"/>
    </source>
</evidence>
<keyword evidence="8 17" id="KW-0812">Transmembrane</keyword>
<accession>A0A248JQR4</accession>
<comment type="similarity">
    <text evidence="3 15">Belongs to the CDP-alcohol phosphatidyltransferase class-I family.</text>
</comment>
<evidence type="ECO:0000256" key="11">
    <source>
        <dbReference type="ARBA" id="ARBA00023136"/>
    </source>
</evidence>
<dbReference type="PANTHER" id="PTHR14269:SF61">
    <property type="entry name" value="CDP-DIACYLGLYCEROL--SERINE O-PHOSPHATIDYLTRANSFERASE"/>
    <property type="match status" value="1"/>
</dbReference>
<evidence type="ECO:0000256" key="16">
    <source>
        <dbReference type="SAM" id="MobiDB-lite"/>
    </source>
</evidence>
<dbReference type="EC" id="2.7.8.8" evidence="4"/>
<evidence type="ECO:0000256" key="12">
    <source>
        <dbReference type="ARBA" id="ARBA00023209"/>
    </source>
</evidence>
<dbReference type="GO" id="GO:0012505">
    <property type="term" value="C:endomembrane system"/>
    <property type="evidence" value="ECO:0007669"/>
    <property type="project" value="UniProtKB-SubCell"/>
</dbReference>
<proteinExistence type="inferred from homology"/>
<dbReference type="PROSITE" id="PS00379">
    <property type="entry name" value="CDP_ALCOHOL_P_TRANSF"/>
    <property type="match status" value="1"/>
</dbReference>
<dbReference type="InterPro" id="IPR048254">
    <property type="entry name" value="CDP_ALCOHOL_P_TRANSF_CS"/>
</dbReference>
<keyword evidence="9 17" id="KW-1133">Transmembrane helix</keyword>
<evidence type="ECO:0000256" key="5">
    <source>
        <dbReference type="ARBA" id="ARBA00017171"/>
    </source>
</evidence>
<evidence type="ECO:0000256" key="3">
    <source>
        <dbReference type="ARBA" id="ARBA00010441"/>
    </source>
</evidence>
<feature type="transmembrane region" description="Helical" evidence="17">
    <location>
        <begin position="187"/>
        <end position="207"/>
    </location>
</feature>
<feature type="transmembrane region" description="Helical" evidence="17">
    <location>
        <begin position="219"/>
        <end position="235"/>
    </location>
</feature>
<evidence type="ECO:0000256" key="9">
    <source>
        <dbReference type="ARBA" id="ARBA00022989"/>
    </source>
</evidence>
<dbReference type="KEGG" id="nao:Y958_08530"/>
<evidence type="ECO:0000256" key="8">
    <source>
        <dbReference type="ARBA" id="ARBA00022692"/>
    </source>
</evidence>
<feature type="transmembrane region" description="Helical" evidence="17">
    <location>
        <begin position="119"/>
        <end position="139"/>
    </location>
</feature>
<feature type="compositionally biased region" description="Pro residues" evidence="16">
    <location>
        <begin position="314"/>
        <end position="326"/>
    </location>
</feature>
<evidence type="ECO:0000256" key="7">
    <source>
        <dbReference type="ARBA" id="ARBA00022679"/>
    </source>
</evidence>
<keyword evidence="11 17" id="KW-0472">Membrane</keyword>
<feature type="domain" description="CDP-alcohol phosphatidyltransferase C-terminal" evidence="18">
    <location>
        <begin position="218"/>
        <end position="254"/>
    </location>
</feature>
<dbReference type="GO" id="GO:0003882">
    <property type="term" value="F:CDP-diacylglycerol-serine O-phosphatidyltransferase activity"/>
    <property type="evidence" value="ECO:0007669"/>
    <property type="project" value="UniProtKB-EC"/>
</dbReference>
<evidence type="ECO:0000256" key="2">
    <source>
        <dbReference type="ARBA" id="ARBA00004127"/>
    </source>
</evidence>
<comment type="subcellular location">
    <subcellularLocation>
        <location evidence="2">Endomembrane system</location>
        <topology evidence="2">Multi-pass membrane protein</topology>
    </subcellularLocation>
</comment>
<keyword evidence="6" id="KW-0444">Lipid biosynthesis</keyword>
<name>A0A248JQR4_9PROT</name>
<dbReference type="Pfam" id="PF08009">
    <property type="entry name" value="CDP-OH_P_tran_2"/>
    <property type="match status" value="1"/>
</dbReference>
<dbReference type="NCBIfam" id="TIGR00473">
    <property type="entry name" value="pssA"/>
    <property type="match status" value="1"/>
</dbReference>
<feature type="transmembrane region" description="Helical" evidence="17">
    <location>
        <begin position="151"/>
        <end position="175"/>
    </location>
</feature>
<dbReference type="GO" id="GO:0008654">
    <property type="term" value="P:phospholipid biosynthetic process"/>
    <property type="evidence" value="ECO:0007669"/>
    <property type="project" value="UniProtKB-KW"/>
</dbReference>
<gene>
    <name evidence="19" type="primary">pssA</name>
    <name evidence="19" type="ORF">Y958_08530</name>
</gene>
<dbReference type="InterPro" id="IPR043130">
    <property type="entry name" value="CDP-OH_PTrfase_TM_dom"/>
</dbReference>
<dbReference type="GO" id="GO:0016020">
    <property type="term" value="C:membrane"/>
    <property type="evidence" value="ECO:0007669"/>
    <property type="project" value="InterPro"/>
</dbReference>
<dbReference type="Gene3D" id="1.20.120.1760">
    <property type="match status" value="1"/>
</dbReference>
<evidence type="ECO:0000256" key="17">
    <source>
        <dbReference type="SAM" id="Phobius"/>
    </source>
</evidence>
<comment type="catalytic activity">
    <reaction evidence="1">
        <text>a CDP-1,2-diacyl-sn-glycerol + L-serine = a 1,2-diacyl-sn-glycero-3-phospho-L-serine + CMP + H(+)</text>
        <dbReference type="Rhea" id="RHEA:16913"/>
        <dbReference type="ChEBI" id="CHEBI:15378"/>
        <dbReference type="ChEBI" id="CHEBI:33384"/>
        <dbReference type="ChEBI" id="CHEBI:57262"/>
        <dbReference type="ChEBI" id="CHEBI:58332"/>
        <dbReference type="ChEBI" id="CHEBI:60377"/>
        <dbReference type="EC" id="2.7.8.8"/>
    </reaction>
</comment>
<dbReference type="InterPro" id="IPR004533">
    <property type="entry name" value="CDP-diaglyc--ser_O-PTrfase"/>
</dbReference>
<keyword evidence="7 15" id="KW-0808">Transferase</keyword>
<feature type="transmembrane region" description="Helical" evidence="17">
    <location>
        <begin position="33"/>
        <end position="52"/>
    </location>
</feature>
<feature type="region of interest" description="Disordered" evidence="16">
    <location>
        <begin position="307"/>
        <end position="326"/>
    </location>
</feature>
<dbReference type="EMBL" id="CP022110">
    <property type="protein sequence ID" value="ASG20850.1"/>
    <property type="molecule type" value="Genomic_DNA"/>
</dbReference>
<keyword evidence="10" id="KW-0443">Lipid metabolism</keyword>
<protein>
    <recommendedName>
        <fullName evidence="5">CDP-diacylglycerol--serine O-phosphatidyltransferase</fullName>
        <ecNumber evidence="4">2.7.8.8</ecNumber>
    </recommendedName>
    <alternativeName>
        <fullName evidence="14">Phosphatidylserine synthase</fullName>
    </alternativeName>
</protein>
<evidence type="ECO:0000313" key="19">
    <source>
        <dbReference type="EMBL" id="ASG20850.1"/>
    </source>
</evidence>
<evidence type="ECO:0000256" key="1">
    <source>
        <dbReference type="ARBA" id="ARBA00000287"/>
    </source>
</evidence>
<evidence type="ECO:0000256" key="10">
    <source>
        <dbReference type="ARBA" id="ARBA00023098"/>
    </source>
</evidence>
<evidence type="ECO:0000256" key="14">
    <source>
        <dbReference type="ARBA" id="ARBA00032361"/>
    </source>
</evidence>
<dbReference type="RefSeq" id="WP_088871660.1">
    <property type="nucleotide sequence ID" value="NZ_CP022110.1"/>
</dbReference>
<dbReference type="PANTHER" id="PTHR14269">
    <property type="entry name" value="CDP-DIACYLGLYCEROL--GLYCEROL-3-PHOSPHATE 3-PHOSPHATIDYLTRANSFERASE-RELATED"/>
    <property type="match status" value="1"/>
</dbReference>